<dbReference type="InterPro" id="IPR056579">
    <property type="entry name" value="Ufl1_N"/>
</dbReference>
<feature type="domain" description="E3 UFM1-protein ligase-like C-terminal" evidence="10">
    <location>
        <begin position="672"/>
        <end position="782"/>
    </location>
</feature>
<reference evidence="11" key="1">
    <citation type="submission" date="2021-05" db="EMBL/GenBank/DDBJ databases">
        <authorList>
            <person name="Alioto T."/>
            <person name="Alioto T."/>
            <person name="Gomez Garrido J."/>
        </authorList>
    </citation>
    <scope>NUCLEOTIDE SEQUENCE</scope>
</reference>
<feature type="region of interest" description="Disordered" evidence="7">
    <location>
        <begin position="416"/>
        <end position="483"/>
    </location>
</feature>
<organism evidence="11">
    <name type="scientific">Cacopsylla melanoneura</name>
    <dbReference type="NCBI Taxonomy" id="428564"/>
    <lineage>
        <taxon>Eukaryota</taxon>
        <taxon>Metazoa</taxon>
        <taxon>Ecdysozoa</taxon>
        <taxon>Arthropoda</taxon>
        <taxon>Hexapoda</taxon>
        <taxon>Insecta</taxon>
        <taxon>Pterygota</taxon>
        <taxon>Neoptera</taxon>
        <taxon>Paraneoptera</taxon>
        <taxon>Hemiptera</taxon>
        <taxon>Sternorrhyncha</taxon>
        <taxon>Psylloidea</taxon>
        <taxon>Psyllidae</taxon>
        <taxon>Psyllinae</taxon>
        <taxon>Cacopsylla</taxon>
    </lineage>
</organism>
<protein>
    <recommendedName>
        <fullName evidence="3">E3 UFM1-protein ligase 1 homolog</fullName>
    </recommendedName>
    <alternativeName>
        <fullName evidence="6">E3 UFM1-protein transferase 1 homolog</fullName>
    </alternativeName>
</protein>
<dbReference type="GO" id="GO:0016874">
    <property type="term" value="F:ligase activity"/>
    <property type="evidence" value="ECO:0007669"/>
    <property type="project" value="UniProtKB-KW"/>
</dbReference>
<feature type="domain" description="E3 UFM1-protein ligase 1-like" evidence="9">
    <location>
        <begin position="555"/>
        <end position="667"/>
    </location>
</feature>
<dbReference type="PANTHER" id="PTHR31057">
    <property type="entry name" value="E3 UFM1-PROTEIN LIGASE 1"/>
    <property type="match status" value="1"/>
</dbReference>
<evidence type="ECO:0000256" key="3">
    <source>
        <dbReference type="ARBA" id="ARBA00014160"/>
    </source>
</evidence>
<dbReference type="Pfam" id="PF25870">
    <property type="entry name" value="WHD_UFL1_5th"/>
    <property type="match status" value="1"/>
</dbReference>
<accession>A0A8D8SYE8</accession>
<dbReference type="PANTHER" id="PTHR31057:SF0">
    <property type="entry name" value="E3 UFM1-PROTEIN LIGASE 1"/>
    <property type="match status" value="1"/>
</dbReference>
<name>A0A8D8SYE8_9HEMI</name>
<proteinExistence type="inferred from homology"/>
<keyword evidence="5" id="KW-0833">Ubl conjugation pathway</keyword>
<dbReference type="Pfam" id="PF25041">
    <property type="entry name" value="UFL1_C"/>
    <property type="match status" value="1"/>
</dbReference>
<dbReference type="EMBL" id="HBUF01236893">
    <property type="protein sequence ID" value="CAG6675506.1"/>
    <property type="molecule type" value="Transcribed_RNA"/>
</dbReference>
<evidence type="ECO:0000256" key="4">
    <source>
        <dbReference type="ARBA" id="ARBA00022679"/>
    </source>
</evidence>
<dbReference type="InterPro" id="IPR056580">
    <property type="entry name" value="Ufl1_dom"/>
</dbReference>
<sequence length="792" mass="90288">MSKLDWDDVKQLAADFQRAQLNTSLQKLSERNVIEIVTKLIEKKLITLYYTNDGKEYITPGQLRQEIIDETYLAKGRINLVDLANILNINHSIVQAQCNEIQKADKDYQIILGQLIHTDYVRNVAVEINETLAKSGSVTIGELTKTYNLPGDFLLATIESNLNTIIKNVTQDKTDSRLFYTDSFISRNKAVVRGALLAINKPTQLIHIVKLVNVDLNVFNILIDQLINDKQIGGQLSNRSSLNSCMYIPHHYIKEQNEYIENFFKVNSYLEYDNLKRYNISEPVLFIKKHFASSLDSIVFLNSCCVNELIVEQILSNVEEIVETDSLLDMSNVVPTICNDQDIADVIEHLFKHRNVNKENNLSVFLNSVLVSDGFLNKLKKPFGKESESMKEKCDALVKSGEYLKFLMKNSKKETLDDAGEKLEKSSGNKKEERRKKATSGKTGGGAQGRETKMKSVKNKMRNNKKEIDESDDENENEANSGDDKLKVIGKEDIKAFIEKENLLAELDLVEPEEFVDELCKTLLPELNKVGLQVCAELYESSLQNNSDKRKVFTQFETKVLSLYYDLILYSKTVKLFDSELKSQLNKHLLKTLANETINIIVVYLAKNEFEESPELSLDARTKLIGQINNPDIVKKLNTLIKAGNIEDFLANLEVVFQAIDIYIKKLDKKKEKSIVLNHKYILIDQLKQTPNDNHALILHLATLILFTIIHEHILLASGKFVYNILQHLKAHLSSDLYGELMNYHDHVVKLFTFVEGGEGVEEEKESVLSWLNERSERVKEVAVSYKHSGGK</sequence>
<comment type="function">
    <text evidence="1">E3 UFM1-protein ligase that mediates ufmylation of target proteins.</text>
</comment>
<evidence type="ECO:0000256" key="2">
    <source>
        <dbReference type="ARBA" id="ARBA00010789"/>
    </source>
</evidence>
<keyword evidence="11" id="KW-0436">Ligase</keyword>
<evidence type="ECO:0000256" key="1">
    <source>
        <dbReference type="ARBA" id="ARBA00003950"/>
    </source>
</evidence>
<dbReference type="AlphaFoldDB" id="A0A8D8SYE8"/>
<dbReference type="GO" id="GO:0005789">
    <property type="term" value="C:endoplasmic reticulum membrane"/>
    <property type="evidence" value="ECO:0007669"/>
    <property type="project" value="TreeGrafter"/>
</dbReference>
<evidence type="ECO:0000259" key="10">
    <source>
        <dbReference type="Pfam" id="PF25041"/>
    </source>
</evidence>
<evidence type="ECO:0000259" key="8">
    <source>
        <dbReference type="Pfam" id="PF09743"/>
    </source>
</evidence>
<dbReference type="GO" id="GO:0061666">
    <property type="term" value="F:UFM1 ligase activity"/>
    <property type="evidence" value="ECO:0007669"/>
    <property type="project" value="InterPro"/>
</dbReference>
<feature type="compositionally biased region" description="Basic and acidic residues" evidence="7">
    <location>
        <begin position="416"/>
        <end position="432"/>
    </location>
</feature>
<evidence type="ECO:0000256" key="5">
    <source>
        <dbReference type="ARBA" id="ARBA00022786"/>
    </source>
</evidence>
<keyword evidence="4" id="KW-0808">Transferase</keyword>
<dbReference type="GO" id="GO:0034976">
    <property type="term" value="P:response to endoplasmic reticulum stress"/>
    <property type="evidence" value="ECO:0007669"/>
    <property type="project" value="TreeGrafter"/>
</dbReference>
<evidence type="ECO:0000313" key="11">
    <source>
        <dbReference type="EMBL" id="CAG6675506.1"/>
    </source>
</evidence>
<feature type="domain" description="E3 UFM1-protein ligase 1-like N-terminal" evidence="8">
    <location>
        <begin position="8"/>
        <end position="285"/>
    </location>
</feature>
<dbReference type="InterPro" id="IPR018611">
    <property type="entry name" value="Ufl1"/>
</dbReference>
<evidence type="ECO:0000256" key="6">
    <source>
        <dbReference type="ARBA" id="ARBA00030452"/>
    </source>
</evidence>
<dbReference type="InterPro" id="IPR056761">
    <property type="entry name" value="Ufl1-like_C"/>
</dbReference>
<dbReference type="GO" id="GO:1990592">
    <property type="term" value="P:protein K69-linked ufmylation"/>
    <property type="evidence" value="ECO:0007669"/>
    <property type="project" value="TreeGrafter"/>
</dbReference>
<comment type="similarity">
    <text evidence="2">Belongs to the UFL1 family.</text>
</comment>
<evidence type="ECO:0000256" key="7">
    <source>
        <dbReference type="SAM" id="MobiDB-lite"/>
    </source>
</evidence>
<evidence type="ECO:0000259" key="9">
    <source>
        <dbReference type="Pfam" id="PF23659"/>
    </source>
</evidence>
<dbReference type="EMBL" id="HBUF01236892">
    <property type="protein sequence ID" value="CAG6675505.1"/>
    <property type="molecule type" value="Transcribed_RNA"/>
</dbReference>
<dbReference type="Pfam" id="PF09743">
    <property type="entry name" value="E3_UFM1_ligase"/>
    <property type="match status" value="1"/>
</dbReference>
<dbReference type="GO" id="GO:0032434">
    <property type="term" value="P:regulation of proteasomal ubiquitin-dependent protein catabolic process"/>
    <property type="evidence" value="ECO:0007669"/>
    <property type="project" value="TreeGrafter"/>
</dbReference>
<dbReference type="Pfam" id="PF23659">
    <property type="entry name" value="UFL1"/>
    <property type="match status" value="1"/>
</dbReference>